<keyword evidence="3" id="KW-1185">Reference proteome</keyword>
<evidence type="ECO:0000256" key="1">
    <source>
        <dbReference type="SAM" id="Phobius"/>
    </source>
</evidence>
<sequence>MSLKHHLDRVVEDMPAKHSFYILLVRGGKCILINKGSVAAKQSELLTVRFLTLLTWFVLLVAIVTTFLSEYTLLNPENKSNH</sequence>
<dbReference type="Proteomes" id="UP000268014">
    <property type="component" value="Unassembled WGS sequence"/>
</dbReference>
<keyword evidence="1" id="KW-0812">Transmembrane</keyword>
<evidence type="ECO:0000313" key="3">
    <source>
        <dbReference type="Proteomes" id="UP000268014"/>
    </source>
</evidence>
<accession>A0A3P7XSM1</accession>
<feature type="transmembrane region" description="Helical" evidence="1">
    <location>
        <begin position="50"/>
        <end position="69"/>
    </location>
</feature>
<keyword evidence="1" id="KW-0472">Membrane</keyword>
<name>A0A3P7XSM1_HAEPC</name>
<evidence type="ECO:0000313" key="2">
    <source>
        <dbReference type="EMBL" id="VDO77606.1"/>
    </source>
</evidence>
<keyword evidence="1" id="KW-1133">Transmembrane helix</keyword>
<organism evidence="2 3">
    <name type="scientific">Haemonchus placei</name>
    <name type="common">Barber's pole worm</name>
    <dbReference type="NCBI Taxonomy" id="6290"/>
    <lineage>
        <taxon>Eukaryota</taxon>
        <taxon>Metazoa</taxon>
        <taxon>Ecdysozoa</taxon>
        <taxon>Nematoda</taxon>
        <taxon>Chromadorea</taxon>
        <taxon>Rhabditida</taxon>
        <taxon>Rhabditina</taxon>
        <taxon>Rhabditomorpha</taxon>
        <taxon>Strongyloidea</taxon>
        <taxon>Trichostrongylidae</taxon>
        <taxon>Haemonchus</taxon>
    </lineage>
</organism>
<reference evidence="2 3" key="1">
    <citation type="submission" date="2018-11" db="EMBL/GenBank/DDBJ databases">
        <authorList>
            <consortium name="Pathogen Informatics"/>
        </authorList>
    </citation>
    <scope>NUCLEOTIDE SEQUENCE [LARGE SCALE GENOMIC DNA]</scope>
    <source>
        <strain evidence="2 3">MHpl1</strain>
    </source>
</reference>
<gene>
    <name evidence="2" type="ORF">HPLM_LOCUS19497</name>
</gene>
<proteinExistence type="predicted"/>
<dbReference type="AlphaFoldDB" id="A0A3P7XSM1"/>
<protein>
    <submittedName>
        <fullName evidence="2">Uncharacterized protein</fullName>
    </submittedName>
</protein>
<dbReference type="EMBL" id="UZAF01021371">
    <property type="protein sequence ID" value="VDO77606.1"/>
    <property type="molecule type" value="Genomic_DNA"/>
</dbReference>